<sequence>MVTVRDVPADIFIEKLAMYLKTNISTVKPPLWASFTKTGSHRERVPEKPDWWYYRAAAILRKLYLAENPIGIETFRTIFGGLKRRGSAPPHFRKCGGSNIRVILHQLEAAGLIEKTAKGRVISSKGRSLLDRIAFEIFKELVKTNPQLLKYASPSIEKEALSR</sequence>
<reference evidence="6" key="1">
    <citation type="journal article" date="2020" name="mSystems">
        <title>Genome- and Community-Level Interaction Insights into Carbon Utilization and Element Cycling Functions of Hydrothermarchaeota in Hydrothermal Sediment.</title>
        <authorList>
            <person name="Zhou Z."/>
            <person name="Liu Y."/>
            <person name="Xu W."/>
            <person name="Pan J."/>
            <person name="Luo Z.H."/>
            <person name="Li M."/>
        </authorList>
    </citation>
    <scope>NUCLEOTIDE SEQUENCE [LARGE SCALE GENOMIC DNA]</scope>
    <source>
        <strain evidence="6">SpSt-1121</strain>
    </source>
</reference>
<dbReference type="GO" id="GO:0006412">
    <property type="term" value="P:translation"/>
    <property type="evidence" value="ECO:0007669"/>
    <property type="project" value="UniProtKB-UniRule"/>
</dbReference>
<dbReference type="GO" id="GO:0003723">
    <property type="term" value="F:RNA binding"/>
    <property type="evidence" value="ECO:0007669"/>
    <property type="project" value="TreeGrafter"/>
</dbReference>
<dbReference type="PANTHER" id="PTHR11710">
    <property type="entry name" value="40S RIBOSOMAL PROTEIN S19"/>
    <property type="match status" value="1"/>
</dbReference>
<comment type="caution">
    <text evidence="6">The sequence shown here is derived from an EMBL/GenBank/DDBJ whole genome shotgun (WGS) entry which is preliminary data.</text>
</comment>
<evidence type="ECO:0000313" key="6">
    <source>
        <dbReference type="EMBL" id="HHP81625.1"/>
    </source>
</evidence>
<keyword evidence="2 5" id="KW-0689">Ribosomal protein</keyword>
<dbReference type="InterPro" id="IPR027548">
    <property type="entry name" value="Ribosomal_eS19_archaeal"/>
</dbReference>
<dbReference type="HAMAP" id="MF_01474">
    <property type="entry name" value="Ribosomal_eS19"/>
    <property type="match status" value="1"/>
</dbReference>
<evidence type="ECO:0000256" key="5">
    <source>
        <dbReference type="HAMAP-Rule" id="MF_01474"/>
    </source>
</evidence>
<evidence type="ECO:0000256" key="2">
    <source>
        <dbReference type="ARBA" id="ARBA00022980"/>
    </source>
</evidence>
<protein>
    <recommendedName>
        <fullName evidence="4 5">Small ribosomal subunit protein eS19</fullName>
    </recommendedName>
</protein>
<comment type="similarity">
    <text evidence="1 5">Belongs to the eukaryotic ribosomal protein eS19 family.</text>
</comment>
<evidence type="ECO:0000256" key="4">
    <source>
        <dbReference type="ARBA" id="ARBA00035143"/>
    </source>
</evidence>
<dbReference type="GO" id="GO:0000028">
    <property type="term" value="P:ribosomal small subunit assembly"/>
    <property type="evidence" value="ECO:0007669"/>
    <property type="project" value="TreeGrafter"/>
</dbReference>
<dbReference type="SMART" id="SM01413">
    <property type="entry name" value="Ribosomal_S19e"/>
    <property type="match status" value="1"/>
</dbReference>
<name>A0A7C5XPP2_9CREN</name>
<dbReference type="PANTHER" id="PTHR11710:SF0">
    <property type="entry name" value="40S RIBOSOMAL PROTEIN S19"/>
    <property type="match status" value="1"/>
</dbReference>
<dbReference type="InterPro" id="IPR036390">
    <property type="entry name" value="WH_DNA-bd_sf"/>
</dbReference>
<gene>
    <name evidence="5" type="primary">rps19e</name>
    <name evidence="6" type="ORF">ENM84_03065</name>
</gene>
<organism evidence="6">
    <name type="scientific">Ignisphaera aggregans</name>
    <dbReference type="NCBI Taxonomy" id="334771"/>
    <lineage>
        <taxon>Archaea</taxon>
        <taxon>Thermoproteota</taxon>
        <taxon>Thermoprotei</taxon>
        <taxon>Desulfurococcales</taxon>
        <taxon>Desulfurococcaceae</taxon>
        <taxon>Ignisphaera</taxon>
    </lineage>
</organism>
<dbReference type="FunFam" id="1.10.10.10:FF:000449">
    <property type="entry name" value="30S ribosomal protein S19e"/>
    <property type="match status" value="1"/>
</dbReference>
<proteinExistence type="inferred from homology"/>
<dbReference type="AlphaFoldDB" id="A0A7C5XPP2"/>
<dbReference type="NCBIfam" id="NF006811">
    <property type="entry name" value="PRK09333.1"/>
    <property type="match status" value="1"/>
</dbReference>
<evidence type="ECO:0000256" key="3">
    <source>
        <dbReference type="ARBA" id="ARBA00023274"/>
    </source>
</evidence>
<keyword evidence="3 5" id="KW-0687">Ribonucleoprotein</keyword>
<accession>A0A7C5XPP2</accession>
<comment type="function">
    <text evidence="5">May be involved in maturation of the 30S ribosomal subunit.</text>
</comment>
<dbReference type="SUPFAM" id="SSF46785">
    <property type="entry name" value="Winged helix' DNA-binding domain"/>
    <property type="match status" value="1"/>
</dbReference>
<dbReference type="Pfam" id="PF01090">
    <property type="entry name" value="Ribosomal_S19e"/>
    <property type="match status" value="1"/>
</dbReference>
<dbReference type="EMBL" id="DRZI01000131">
    <property type="protein sequence ID" value="HHP81625.1"/>
    <property type="molecule type" value="Genomic_DNA"/>
</dbReference>
<dbReference type="GO" id="GO:0003735">
    <property type="term" value="F:structural constituent of ribosome"/>
    <property type="evidence" value="ECO:0007669"/>
    <property type="project" value="InterPro"/>
</dbReference>
<dbReference type="Gene3D" id="1.10.10.10">
    <property type="entry name" value="Winged helix-like DNA-binding domain superfamily/Winged helix DNA-binding domain"/>
    <property type="match status" value="1"/>
</dbReference>
<dbReference type="GO" id="GO:0022627">
    <property type="term" value="C:cytosolic small ribosomal subunit"/>
    <property type="evidence" value="ECO:0007669"/>
    <property type="project" value="TreeGrafter"/>
</dbReference>
<evidence type="ECO:0000256" key="1">
    <source>
        <dbReference type="ARBA" id="ARBA00010014"/>
    </source>
</evidence>
<dbReference type="InterPro" id="IPR001266">
    <property type="entry name" value="Ribosomal_eS19"/>
</dbReference>
<comment type="subunit">
    <text evidence="5">Part of the 30S ribosomal subunit.</text>
</comment>
<dbReference type="InterPro" id="IPR036388">
    <property type="entry name" value="WH-like_DNA-bd_sf"/>
</dbReference>